<organism evidence="1 2">
    <name type="scientific">Deinococcus oregonensis</name>
    <dbReference type="NCBI Taxonomy" id="1805970"/>
    <lineage>
        <taxon>Bacteria</taxon>
        <taxon>Thermotogati</taxon>
        <taxon>Deinococcota</taxon>
        <taxon>Deinococci</taxon>
        <taxon>Deinococcales</taxon>
        <taxon>Deinococcaceae</taxon>
        <taxon>Deinococcus</taxon>
    </lineage>
</organism>
<keyword evidence="2" id="KW-1185">Reference proteome</keyword>
<accession>A0ABV6B1N8</accession>
<dbReference type="Proteomes" id="UP001589733">
    <property type="component" value="Unassembled WGS sequence"/>
</dbReference>
<reference evidence="1 2" key="1">
    <citation type="submission" date="2024-09" db="EMBL/GenBank/DDBJ databases">
        <authorList>
            <person name="Sun Q."/>
            <person name="Mori K."/>
        </authorList>
    </citation>
    <scope>NUCLEOTIDE SEQUENCE [LARGE SCALE GENOMIC DNA]</scope>
    <source>
        <strain evidence="1 2">JCM 13503</strain>
    </source>
</reference>
<evidence type="ECO:0000313" key="2">
    <source>
        <dbReference type="Proteomes" id="UP001589733"/>
    </source>
</evidence>
<evidence type="ECO:0000313" key="1">
    <source>
        <dbReference type="EMBL" id="MFB9993610.1"/>
    </source>
</evidence>
<dbReference type="EMBL" id="JBHLYR010000052">
    <property type="protein sequence ID" value="MFB9993610.1"/>
    <property type="molecule type" value="Genomic_DNA"/>
</dbReference>
<sequence>MTADRHPADRYAVQERLRCTMNPIRLHAAGAFLLLLTATAPAEAQKTPTAPPAAAAPTAAEKTALTRGRTLMKEFYAVKLDNLWNAFTADVRGQWGTLAGFKQFRETGVRDYGAEQEVVRERTLTRAGVTYYVRSAAFQKAPKLVWALTIGFDRTGKVSAFGIALEQDRTEDQVARSVNPQHQ</sequence>
<comment type="caution">
    <text evidence="1">The sequence shown here is derived from an EMBL/GenBank/DDBJ whole genome shotgun (WGS) entry which is preliminary data.</text>
</comment>
<evidence type="ECO:0008006" key="3">
    <source>
        <dbReference type="Google" id="ProtNLM"/>
    </source>
</evidence>
<protein>
    <recommendedName>
        <fullName evidence="3">DUF4019 domain-containing protein</fullName>
    </recommendedName>
</protein>
<name>A0ABV6B1N8_9DEIO</name>
<gene>
    <name evidence="1" type="ORF">ACFFLM_16735</name>
</gene>
<dbReference type="RefSeq" id="WP_380012783.1">
    <property type="nucleotide sequence ID" value="NZ_JBHLYR010000052.1"/>
</dbReference>
<proteinExistence type="predicted"/>